<accession>A0A8J6NL03</accession>
<evidence type="ECO:0000256" key="1">
    <source>
        <dbReference type="ARBA" id="ARBA00023002"/>
    </source>
</evidence>
<reference evidence="3 4" key="1">
    <citation type="submission" date="2020-08" db="EMBL/GenBank/DDBJ databases">
        <title>Bridging the membrane lipid divide: bacteria of the FCB group superphylum have the potential to synthesize archaeal ether lipids.</title>
        <authorList>
            <person name="Villanueva L."/>
            <person name="Von Meijenfeldt F.A.B."/>
            <person name="Westbye A.B."/>
            <person name="Yadav S."/>
            <person name="Hopmans E.C."/>
            <person name="Dutilh B.E."/>
            <person name="Sinninghe Damste J.S."/>
        </authorList>
    </citation>
    <scope>NUCLEOTIDE SEQUENCE [LARGE SCALE GENOMIC DNA]</scope>
    <source>
        <strain evidence="3">NIOZ-UU36</strain>
    </source>
</reference>
<dbReference type="GO" id="GO:0016491">
    <property type="term" value="F:oxidoreductase activity"/>
    <property type="evidence" value="ECO:0007669"/>
    <property type="project" value="UniProtKB-KW"/>
</dbReference>
<dbReference type="AlphaFoldDB" id="A0A8J6NL03"/>
<gene>
    <name evidence="3" type="ORF">H8E29_09830</name>
</gene>
<dbReference type="PANTHER" id="PTHR42845:SF2">
    <property type="entry name" value="F420-NON-REDUCING HYDROGENASE VHU SUBUNIT G"/>
    <property type="match status" value="1"/>
</dbReference>
<proteinExistence type="predicted"/>
<dbReference type="PANTHER" id="PTHR42845">
    <property type="entry name" value="COENZYME F420-REDUCING HYDROGENASE, GAMMA SUBUNIT"/>
    <property type="match status" value="1"/>
</dbReference>
<protein>
    <submittedName>
        <fullName evidence="3">Oxidoreductase</fullName>
    </submittedName>
</protein>
<organism evidence="3 4">
    <name type="scientific">Candidatus Desulfolinea nitratireducens</name>
    <dbReference type="NCBI Taxonomy" id="2841698"/>
    <lineage>
        <taxon>Bacteria</taxon>
        <taxon>Bacillati</taxon>
        <taxon>Chloroflexota</taxon>
        <taxon>Anaerolineae</taxon>
        <taxon>Anaerolineales</taxon>
        <taxon>Anaerolineales incertae sedis</taxon>
        <taxon>Candidatus Desulfolinea</taxon>
    </lineage>
</organism>
<keyword evidence="1" id="KW-0560">Oxidoreductase</keyword>
<dbReference type="SUPFAM" id="SSF56770">
    <property type="entry name" value="HydA/Nqo6-like"/>
    <property type="match status" value="1"/>
</dbReference>
<sequence>MTKNEKPKLAMYWSSSCGGCEVSVLNIHEKILTVDEVFDIAFFPCIADFKTKDVEAYPDGHITVCLWNGAIRNSENEEMAHLLRKKSTFMVAFGSCAYEGCIPALSNLTSKEATFNTVYKDNPTIDNPEGIIPLTSVQVPEGELTIPEFYNTVKSLDQVVDVDYYLPGCPPEPEQIWAVLQVIVGALLEGAPLPPKGSIVGASNVAVCEGCEREKSEKAIDRFYRPYEIVPEPDVCLLEQGLVCMGLATRGGCGALCPSVGIGCRGCYGPMPGVEDQGAKMLSAIASVISAGHESMEEAELEERIQTVVDTIADPAGTFYRFSMAHSLLQRAKVNGSNGKGEAA</sequence>
<dbReference type="InterPro" id="IPR051349">
    <property type="entry name" value="Hydrogenase_assoc-protein"/>
</dbReference>
<comment type="caution">
    <text evidence="3">The sequence shown here is derived from an EMBL/GenBank/DDBJ whole genome shotgun (WGS) entry which is preliminary data.</text>
</comment>
<dbReference type="Gene3D" id="3.40.50.700">
    <property type="entry name" value="NADH:ubiquinone oxidoreductase-like, 20kDa subunit"/>
    <property type="match status" value="1"/>
</dbReference>
<evidence type="ECO:0000259" key="2">
    <source>
        <dbReference type="Pfam" id="PF01058"/>
    </source>
</evidence>
<dbReference type="GO" id="GO:0051536">
    <property type="term" value="F:iron-sulfur cluster binding"/>
    <property type="evidence" value="ECO:0007669"/>
    <property type="project" value="InterPro"/>
</dbReference>
<name>A0A8J6NL03_9CHLR</name>
<dbReference type="Pfam" id="PF01058">
    <property type="entry name" value="Oxidored_q6"/>
    <property type="match status" value="1"/>
</dbReference>
<evidence type="ECO:0000313" key="4">
    <source>
        <dbReference type="Proteomes" id="UP000614469"/>
    </source>
</evidence>
<evidence type="ECO:0000313" key="3">
    <source>
        <dbReference type="EMBL" id="MBC8335554.1"/>
    </source>
</evidence>
<dbReference type="EMBL" id="JACNJN010000113">
    <property type="protein sequence ID" value="MBC8335554.1"/>
    <property type="molecule type" value="Genomic_DNA"/>
</dbReference>
<dbReference type="InterPro" id="IPR037024">
    <property type="entry name" value="NiFe_Hase_small_N_sf"/>
</dbReference>
<dbReference type="Proteomes" id="UP000614469">
    <property type="component" value="Unassembled WGS sequence"/>
</dbReference>
<feature type="domain" description="NADH:ubiquinone oxidoreductase-like 20kDa subunit" evidence="2">
    <location>
        <begin position="17"/>
        <end position="181"/>
    </location>
</feature>
<dbReference type="InterPro" id="IPR006137">
    <property type="entry name" value="NADH_UbQ_OxRdtase-like_20kDa"/>
</dbReference>